<dbReference type="Pfam" id="PF12724">
    <property type="entry name" value="Flavodoxin_5"/>
    <property type="match status" value="1"/>
</dbReference>
<dbReference type="InterPro" id="IPR001226">
    <property type="entry name" value="Flavodoxin_CS"/>
</dbReference>
<dbReference type="KEGG" id="xcl:G4Z02_02085"/>
<proteinExistence type="predicted"/>
<gene>
    <name evidence="2" type="ORF">G4Z02_02085</name>
</gene>
<keyword evidence="3" id="KW-1185">Reference proteome</keyword>
<sequence length="157" mass="17917">MKILIVYATFFGNTEKVAKMIQQHCGADAELQHVNNVHSVIGYDMVIIGSPTRAFRPTKPIVNLVKSFGNESTRMIAFFDTRVDPTTIEQGFVHKMMKWFGYSNDTLEKIARKKKLNVRLPSGEFCVKDSEGPLVDTIEEDVRKWVTMICRSKEETV</sequence>
<organism evidence="2 3">
    <name type="scientific">Candidatus Xianfuyuplasma coldseepsis</name>
    <dbReference type="NCBI Taxonomy" id="2782163"/>
    <lineage>
        <taxon>Bacteria</taxon>
        <taxon>Bacillati</taxon>
        <taxon>Mycoplasmatota</taxon>
        <taxon>Mollicutes</taxon>
        <taxon>Candidatus Izemoplasmatales</taxon>
        <taxon>Candidatus Izemoplasmataceae</taxon>
        <taxon>Candidatus Xianfuyuplasma</taxon>
    </lineage>
</organism>
<dbReference type="Proteomes" id="UP000514720">
    <property type="component" value="Chromosome"/>
</dbReference>
<reference evidence="2 3" key="1">
    <citation type="submission" date="2020-02" db="EMBL/GenBank/DDBJ databases">
        <authorList>
            <person name="Zheng R.K."/>
            <person name="Sun C.M."/>
        </authorList>
    </citation>
    <scope>NUCLEOTIDE SEQUENCE [LARGE SCALE GENOMIC DNA]</scope>
    <source>
        <strain evidence="3">zrk13</strain>
    </source>
</reference>
<dbReference type="PROSITE" id="PS00201">
    <property type="entry name" value="FLAVODOXIN"/>
    <property type="match status" value="1"/>
</dbReference>
<dbReference type="GO" id="GO:0010181">
    <property type="term" value="F:FMN binding"/>
    <property type="evidence" value="ECO:0007669"/>
    <property type="project" value="InterPro"/>
</dbReference>
<dbReference type="GO" id="GO:0009055">
    <property type="term" value="F:electron transfer activity"/>
    <property type="evidence" value="ECO:0007669"/>
    <property type="project" value="InterPro"/>
</dbReference>
<name>A0A7L7KPJ5_9MOLU</name>
<dbReference type="InterPro" id="IPR008254">
    <property type="entry name" value="Flavodoxin/NO_synth"/>
</dbReference>
<dbReference type="SUPFAM" id="SSF52218">
    <property type="entry name" value="Flavoproteins"/>
    <property type="match status" value="1"/>
</dbReference>
<evidence type="ECO:0000313" key="3">
    <source>
        <dbReference type="Proteomes" id="UP000514720"/>
    </source>
</evidence>
<protein>
    <submittedName>
        <fullName evidence="2">Flavodoxin family protein</fullName>
    </submittedName>
</protein>
<dbReference type="Gene3D" id="3.40.50.360">
    <property type="match status" value="1"/>
</dbReference>
<dbReference type="InterPro" id="IPR026816">
    <property type="entry name" value="Flavodoxin_dom"/>
</dbReference>
<dbReference type="AlphaFoldDB" id="A0A7L7KPJ5"/>
<dbReference type="PROSITE" id="PS50902">
    <property type="entry name" value="FLAVODOXIN_LIKE"/>
    <property type="match status" value="1"/>
</dbReference>
<dbReference type="EMBL" id="CP048914">
    <property type="protein sequence ID" value="QMS84587.1"/>
    <property type="molecule type" value="Genomic_DNA"/>
</dbReference>
<accession>A0A7L7KPJ5</accession>
<dbReference type="RefSeq" id="WP_258878203.1">
    <property type="nucleotide sequence ID" value="NZ_CP048914.1"/>
</dbReference>
<evidence type="ECO:0000259" key="1">
    <source>
        <dbReference type="PROSITE" id="PS50902"/>
    </source>
</evidence>
<dbReference type="InterPro" id="IPR029039">
    <property type="entry name" value="Flavoprotein-like_sf"/>
</dbReference>
<evidence type="ECO:0000313" key="2">
    <source>
        <dbReference type="EMBL" id="QMS84587.1"/>
    </source>
</evidence>
<feature type="domain" description="Flavodoxin-like" evidence="1">
    <location>
        <begin position="3"/>
        <end position="150"/>
    </location>
</feature>